<proteinExistence type="predicted"/>
<dbReference type="AlphaFoldDB" id="A0A7Y4JXD0"/>
<dbReference type="RefSeq" id="WP_171418063.1">
    <property type="nucleotide sequence ID" value="NZ_JABFJW010000194.1"/>
</dbReference>
<feature type="domain" description="Response regulatory" evidence="3">
    <location>
        <begin position="27"/>
        <end position="140"/>
    </location>
</feature>
<dbReference type="InterPro" id="IPR001789">
    <property type="entry name" value="Sig_transdc_resp-reg_receiver"/>
</dbReference>
<name>A0A7Y4JXD0_9BACT</name>
<dbReference type="GO" id="GO:0000160">
    <property type="term" value="P:phosphorelay signal transduction system"/>
    <property type="evidence" value="ECO:0007669"/>
    <property type="project" value="InterPro"/>
</dbReference>
<keyword evidence="1 2" id="KW-0597">Phosphoprotein</keyword>
<reference evidence="4 5" key="1">
    <citation type="submission" date="2020-05" db="EMBL/GenBank/DDBJ databases">
        <authorList>
            <person name="Whitworth D."/>
        </authorList>
    </citation>
    <scope>NUCLEOTIDE SEQUENCE [LARGE SCALE GENOMIC DNA]</scope>
    <source>
        <strain evidence="4 5">CA046A</strain>
    </source>
</reference>
<evidence type="ECO:0000256" key="2">
    <source>
        <dbReference type="PROSITE-ProRule" id="PRU00169"/>
    </source>
</evidence>
<dbReference type="PANTHER" id="PTHR44591">
    <property type="entry name" value="STRESS RESPONSE REGULATOR PROTEIN 1"/>
    <property type="match status" value="1"/>
</dbReference>
<dbReference type="PANTHER" id="PTHR44591:SF3">
    <property type="entry name" value="RESPONSE REGULATORY DOMAIN-CONTAINING PROTEIN"/>
    <property type="match status" value="1"/>
</dbReference>
<dbReference type="EMBL" id="JABFJW010000194">
    <property type="protein sequence ID" value="NOK11957.1"/>
    <property type="molecule type" value="Genomic_DNA"/>
</dbReference>
<sequence length="164" mass="18428">MSTPSLKSLLMQDADDAQAPEPEARSPILVVDDDATVRRALELLLGELYQVTLAASAEEGVAAVGPDTCAVVLDVRMNGYDGFWACDEIRKRHPDVPVIFYSAFQDAKDPYRIINEHRPFGYIIKDGDSRELLETLAVAVRMHRMTLDNRRLVESLKRHRKPPP</sequence>
<evidence type="ECO:0000259" key="3">
    <source>
        <dbReference type="PROSITE" id="PS50110"/>
    </source>
</evidence>
<accession>A0A7Y4JXD0</accession>
<dbReference type="InterPro" id="IPR011006">
    <property type="entry name" value="CheY-like_superfamily"/>
</dbReference>
<feature type="modified residue" description="4-aspartylphosphate" evidence="2">
    <location>
        <position position="74"/>
    </location>
</feature>
<evidence type="ECO:0000313" key="5">
    <source>
        <dbReference type="Proteomes" id="UP000528460"/>
    </source>
</evidence>
<comment type="caution">
    <text evidence="4">The sequence shown here is derived from an EMBL/GenBank/DDBJ whole genome shotgun (WGS) entry which is preliminary data.</text>
</comment>
<organism evidence="4 5">
    <name type="scientific">Corallococcus exercitus</name>
    <dbReference type="NCBI Taxonomy" id="2316736"/>
    <lineage>
        <taxon>Bacteria</taxon>
        <taxon>Pseudomonadati</taxon>
        <taxon>Myxococcota</taxon>
        <taxon>Myxococcia</taxon>
        <taxon>Myxococcales</taxon>
        <taxon>Cystobacterineae</taxon>
        <taxon>Myxococcaceae</taxon>
        <taxon>Corallococcus</taxon>
    </lineage>
</organism>
<dbReference type="SMART" id="SM00448">
    <property type="entry name" value="REC"/>
    <property type="match status" value="1"/>
</dbReference>
<dbReference type="SUPFAM" id="SSF52172">
    <property type="entry name" value="CheY-like"/>
    <property type="match status" value="1"/>
</dbReference>
<dbReference type="InterPro" id="IPR050595">
    <property type="entry name" value="Bact_response_regulator"/>
</dbReference>
<dbReference type="Gene3D" id="3.40.50.2300">
    <property type="match status" value="1"/>
</dbReference>
<dbReference type="PROSITE" id="PS50110">
    <property type="entry name" value="RESPONSE_REGULATORY"/>
    <property type="match status" value="1"/>
</dbReference>
<dbReference type="Pfam" id="PF00072">
    <property type="entry name" value="Response_reg"/>
    <property type="match status" value="1"/>
</dbReference>
<evidence type="ECO:0000256" key="1">
    <source>
        <dbReference type="ARBA" id="ARBA00022553"/>
    </source>
</evidence>
<dbReference type="Proteomes" id="UP000528460">
    <property type="component" value="Unassembled WGS sequence"/>
</dbReference>
<protein>
    <submittedName>
        <fullName evidence="4">Response regulator</fullName>
    </submittedName>
</protein>
<gene>
    <name evidence="4" type="ORF">HNS30_23235</name>
</gene>
<evidence type="ECO:0000313" key="4">
    <source>
        <dbReference type="EMBL" id="NOK11957.1"/>
    </source>
</evidence>